<evidence type="ECO:0000313" key="3">
    <source>
        <dbReference type="Proteomes" id="UP001156836"/>
    </source>
</evidence>
<dbReference type="RefSeq" id="WP_018747011.1">
    <property type="nucleotide sequence ID" value="NZ_BSOZ01000008.1"/>
</dbReference>
<accession>A0ABQ6BR10</accession>
<comment type="caution">
    <text evidence="2">The sequence shown here is derived from an EMBL/GenBank/DDBJ whole genome shotgun (WGS) entry which is preliminary data.</text>
</comment>
<name>A0ABQ6BR10_9NEIS</name>
<reference evidence="3" key="1">
    <citation type="journal article" date="2019" name="Int. J. Syst. Evol. Microbiol.">
        <title>The Global Catalogue of Microorganisms (GCM) 10K type strain sequencing project: providing services to taxonomists for standard genome sequencing and annotation.</title>
        <authorList>
            <consortium name="The Broad Institute Genomics Platform"/>
            <consortium name="The Broad Institute Genome Sequencing Center for Infectious Disease"/>
            <person name="Wu L."/>
            <person name="Ma J."/>
        </authorList>
    </citation>
    <scope>NUCLEOTIDE SEQUENCE [LARGE SCALE GENOMIC DNA]</scope>
    <source>
        <strain evidence="3">NBRC 104970</strain>
    </source>
</reference>
<evidence type="ECO:0000256" key="1">
    <source>
        <dbReference type="SAM" id="MobiDB-lite"/>
    </source>
</evidence>
<keyword evidence="3" id="KW-1185">Reference proteome</keyword>
<gene>
    <name evidence="2" type="ORF">GCM10007860_09110</name>
</gene>
<dbReference type="Proteomes" id="UP001156836">
    <property type="component" value="Unassembled WGS sequence"/>
</dbReference>
<sequence>MHTLTAIRQALVTLLSGHTAAGSRVWGSQTRSIGDAELPALQVLLTGRKTRMRADVPDYVQRGDFVVVVQVAAGDTADDQAESLLDEVERLLTRSPTLDGLLAHPLRTTRLQVVVEGNRLRYLQGYRAIWHEEPFAELEVTEPHTAPRFADFTHLHADLDAPPFASAAEHARWLNGDYSGERPDAQIDFHPPGPTP</sequence>
<protein>
    <submittedName>
        <fullName evidence="2">Uncharacterized protein</fullName>
    </submittedName>
</protein>
<organism evidence="2 3">
    <name type="scientific">Chitiniphilus shinanonensis</name>
    <dbReference type="NCBI Taxonomy" id="553088"/>
    <lineage>
        <taxon>Bacteria</taxon>
        <taxon>Pseudomonadati</taxon>
        <taxon>Pseudomonadota</taxon>
        <taxon>Betaproteobacteria</taxon>
        <taxon>Neisseriales</taxon>
        <taxon>Chitinibacteraceae</taxon>
        <taxon>Chitiniphilus</taxon>
    </lineage>
</organism>
<feature type="region of interest" description="Disordered" evidence="1">
    <location>
        <begin position="176"/>
        <end position="196"/>
    </location>
</feature>
<evidence type="ECO:0000313" key="2">
    <source>
        <dbReference type="EMBL" id="GLS03766.1"/>
    </source>
</evidence>
<proteinExistence type="predicted"/>
<dbReference type="EMBL" id="BSOZ01000008">
    <property type="protein sequence ID" value="GLS03766.1"/>
    <property type="molecule type" value="Genomic_DNA"/>
</dbReference>